<reference evidence="1 2" key="1">
    <citation type="journal article" date="2017" name="Environ. Microbiol.">
        <title>Decay of the glycolytic pathway and adaptation to intranuclear parasitism within Enterocytozoonidae microsporidia.</title>
        <authorList>
            <person name="Wiredu Boakye D."/>
            <person name="Jaroenlak P."/>
            <person name="Prachumwat A."/>
            <person name="Williams T.A."/>
            <person name="Bateman K.S."/>
            <person name="Itsathitphaisarn O."/>
            <person name="Sritunyalucksana K."/>
            <person name="Paszkiewicz K.H."/>
            <person name="Moore K.A."/>
            <person name="Stentiford G.D."/>
            <person name="Williams B.A."/>
        </authorList>
    </citation>
    <scope>NUCLEOTIDE SEQUENCE [LARGE SCALE GENOMIC DNA]</scope>
    <source>
        <strain evidence="1 2">GB1</strain>
    </source>
</reference>
<sequence length="103" mass="12274">MIDYKKLILKLSSNNKLLLKHFEEFNKKFISKLDYKSDRVYEIYAIVFVNRFLNKNKIKIDGVTNKVINNVIKEVNEYLKKADFDNSEEDTSTEDLICNLYKI</sequence>
<proteinExistence type="predicted"/>
<organism evidence="1 2">
    <name type="scientific">Hepatospora eriocheir</name>
    <dbReference type="NCBI Taxonomy" id="1081669"/>
    <lineage>
        <taxon>Eukaryota</taxon>
        <taxon>Fungi</taxon>
        <taxon>Fungi incertae sedis</taxon>
        <taxon>Microsporidia</taxon>
        <taxon>Hepatosporidae</taxon>
        <taxon>Hepatospora</taxon>
    </lineage>
</organism>
<comment type="caution">
    <text evidence="1">The sequence shown here is derived from an EMBL/GenBank/DDBJ whole genome shotgun (WGS) entry which is preliminary data.</text>
</comment>
<gene>
    <name evidence="1" type="ORF">HERIO_378</name>
</gene>
<evidence type="ECO:0000313" key="1">
    <source>
        <dbReference type="EMBL" id="ORD97745.1"/>
    </source>
</evidence>
<name>A0A1X0QDI6_9MICR</name>
<dbReference type="EMBL" id="LVKB01000011">
    <property type="protein sequence ID" value="ORD97745.1"/>
    <property type="molecule type" value="Genomic_DNA"/>
</dbReference>
<protein>
    <submittedName>
        <fullName evidence="1">Uncharacterized protein</fullName>
    </submittedName>
</protein>
<dbReference type="Proteomes" id="UP000192356">
    <property type="component" value="Unassembled WGS sequence"/>
</dbReference>
<dbReference type="AlphaFoldDB" id="A0A1X0QDI6"/>
<dbReference type="VEuPathDB" id="MicrosporidiaDB:HERIO_378"/>
<accession>A0A1X0QDI6</accession>
<keyword evidence="2" id="KW-1185">Reference proteome</keyword>
<evidence type="ECO:0000313" key="2">
    <source>
        <dbReference type="Proteomes" id="UP000192356"/>
    </source>
</evidence>